<evidence type="ECO:0000313" key="2">
    <source>
        <dbReference type="EMBL" id="MCC2029475.1"/>
    </source>
</evidence>
<protein>
    <submittedName>
        <fullName evidence="2">Uncharacterized protein</fullName>
    </submittedName>
</protein>
<evidence type="ECO:0000256" key="1">
    <source>
        <dbReference type="SAM" id="Phobius"/>
    </source>
</evidence>
<gene>
    <name evidence="2" type="ORF">KEC56_08080</name>
</gene>
<keyword evidence="1" id="KW-0472">Membrane</keyword>
<evidence type="ECO:0000313" key="3">
    <source>
        <dbReference type="Proteomes" id="UP001139289"/>
    </source>
</evidence>
<proteinExistence type="predicted"/>
<keyword evidence="1" id="KW-0812">Transmembrane</keyword>
<reference evidence="2" key="1">
    <citation type="submission" date="2021-04" db="EMBL/GenBank/DDBJ databases">
        <title>Microbacterium tenobrionis sp. nov. and Microbacterium allomyrinae sp. nov., isolated from larvae of Tenobrio molitor and Allomyrina dichotoma, respectively.</title>
        <authorList>
            <person name="Lee S.D."/>
        </authorList>
    </citation>
    <scope>NUCLEOTIDE SEQUENCE</scope>
    <source>
        <strain evidence="2">YMB-B2</strain>
    </source>
</reference>
<comment type="caution">
    <text evidence="2">The sequence shown here is derived from an EMBL/GenBank/DDBJ whole genome shotgun (WGS) entry which is preliminary data.</text>
</comment>
<organism evidence="2 3">
    <name type="scientific">Microbacterium tenebrionis</name>
    <dbReference type="NCBI Taxonomy" id="2830665"/>
    <lineage>
        <taxon>Bacteria</taxon>
        <taxon>Bacillati</taxon>
        <taxon>Actinomycetota</taxon>
        <taxon>Actinomycetes</taxon>
        <taxon>Micrococcales</taxon>
        <taxon>Microbacteriaceae</taxon>
        <taxon>Microbacterium</taxon>
    </lineage>
</organism>
<keyword evidence="3" id="KW-1185">Reference proteome</keyword>
<dbReference type="AlphaFoldDB" id="A0A9X1S0Q2"/>
<feature type="transmembrane region" description="Helical" evidence="1">
    <location>
        <begin position="7"/>
        <end position="28"/>
    </location>
</feature>
<name>A0A9X1S0Q2_9MICO</name>
<sequence>MTRRARVGVAVIVAVGLVVVAVVVVTLWPRTATGPRSASGTGVELSDAQLEAAAQQRLDAVVEACIRPSTEIPEACGFRIPWAAGLAEVDGIRFRVEEPPMLAVTLPTFRADGGVLVATLTGTGTDGESTSVTYRTEDWKLRGDVMVKNVGVVLSVW</sequence>
<dbReference type="RefSeq" id="WP_227530527.1">
    <property type="nucleotide sequence ID" value="NZ_JAGTTM010000002.1"/>
</dbReference>
<keyword evidence="1" id="KW-1133">Transmembrane helix</keyword>
<dbReference type="EMBL" id="JAGTTM010000002">
    <property type="protein sequence ID" value="MCC2029475.1"/>
    <property type="molecule type" value="Genomic_DNA"/>
</dbReference>
<dbReference type="Proteomes" id="UP001139289">
    <property type="component" value="Unassembled WGS sequence"/>
</dbReference>
<accession>A0A9X1S0Q2</accession>